<dbReference type="OrthoDB" id="9775656at2"/>
<dbReference type="Gene3D" id="3.40.50.10090">
    <property type="match status" value="2"/>
</dbReference>
<dbReference type="Proteomes" id="UP000188184">
    <property type="component" value="Chromosome"/>
</dbReference>
<dbReference type="PANTHER" id="PTHR40082:SF1">
    <property type="entry name" value="BLR5956 PROTEIN"/>
    <property type="match status" value="1"/>
</dbReference>
<sequence>MTGLAGKQIGIAAVRSAKEISILIEKKGGTPVIYPIQGKQQLNEQISAQNIHDFLAEPFDLAIFTTGIGAKTLTESAIAIGQDDLFFEKLRHTNIAVRGSKTMNWMKAHSLQASIVSEDGTMKKLLTVLAAEYADKRPQRVFIQAYDLDDDKLKKALEEKGHSVYLSRPYSYKKPDPEVVRGLEHAILQRSLDALIFTSKTQVKNLFSEEADHQRLVDAFNGNVLGVAVGKVTAHELEKQGVENVLQPESPKMGAMVVKVDRYYQ</sequence>
<dbReference type="GO" id="GO:0004852">
    <property type="term" value="F:uroporphyrinogen-III synthase activity"/>
    <property type="evidence" value="ECO:0007669"/>
    <property type="project" value="InterPro"/>
</dbReference>
<gene>
    <name evidence="2" type="ORF">B0X71_11165</name>
</gene>
<evidence type="ECO:0000313" key="2">
    <source>
        <dbReference type="EMBL" id="AQQ53577.1"/>
    </source>
</evidence>
<dbReference type="SUPFAM" id="SSF69618">
    <property type="entry name" value="HemD-like"/>
    <property type="match status" value="1"/>
</dbReference>
<dbReference type="Pfam" id="PF02602">
    <property type="entry name" value="HEM4"/>
    <property type="match status" value="1"/>
</dbReference>
<accession>A0A1Q2L0J4</accession>
<keyword evidence="3" id="KW-1185">Reference proteome</keyword>
<protein>
    <submittedName>
        <fullName evidence="2">Uroporphyrinogen-III synthase</fullName>
    </submittedName>
</protein>
<dbReference type="InterPro" id="IPR036108">
    <property type="entry name" value="4pyrrol_syn_uPrphyn_synt_sf"/>
</dbReference>
<dbReference type="CDD" id="cd06578">
    <property type="entry name" value="HemD"/>
    <property type="match status" value="1"/>
</dbReference>
<dbReference type="KEGG" id="pmar:B0X71_11165"/>
<name>A0A1Q2L0J4_9BACL</name>
<dbReference type="PANTHER" id="PTHR40082">
    <property type="entry name" value="BLR5956 PROTEIN"/>
    <property type="match status" value="1"/>
</dbReference>
<dbReference type="EMBL" id="CP019640">
    <property type="protein sequence ID" value="AQQ53577.1"/>
    <property type="molecule type" value="Genomic_DNA"/>
</dbReference>
<dbReference type="RefSeq" id="WP_077589473.1">
    <property type="nucleotide sequence ID" value="NZ_CP019640.1"/>
</dbReference>
<evidence type="ECO:0000313" key="3">
    <source>
        <dbReference type="Proteomes" id="UP000188184"/>
    </source>
</evidence>
<dbReference type="InterPro" id="IPR003754">
    <property type="entry name" value="4pyrrol_synth_uPrphyn_synth"/>
</dbReference>
<dbReference type="NCBIfam" id="NF004584">
    <property type="entry name" value="PRK05928.2-1"/>
    <property type="match status" value="1"/>
</dbReference>
<dbReference type="AlphaFoldDB" id="A0A1Q2L0J4"/>
<organism evidence="2 3">
    <name type="scientific">Planococcus lenghuensis</name>
    <dbReference type="NCBI Taxonomy" id="2213202"/>
    <lineage>
        <taxon>Bacteria</taxon>
        <taxon>Bacillati</taxon>
        <taxon>Bacillota</taxon>
        <taxon>Bacilli</taxon>
        <taxon>Bacillales</taxon>
        <taxon>Caryophanaceae</taxon>
        <taxon>Planococcus</taxon>
    </lineage>
</organism>
<evidence type="ECO:0000259" key="1">
    <source>
        <dbReference type="Pfam" id="PF02602"/>
    </source>
</evidence>
<dbReference type="GO" id="GO:0006780">
    <property type="term" value="P:uroporphyrinogen III biosynthetic process"/>
    <property type="evidence" value="ECO:0007669"/>
    <property type="project" value="InterPro"/>
</dbReference>
<proteinExistence type="predicted"/>
<reference evidence="2 3" key="1">
    <citation type="submission" date="2017-02" db="EMBL/GenBank/DDBJ databases">
        <title>The complete genomic sequence of a novel cold adapted crude oil-degrading bacterium Planococcus qaidamina Y42.</title>
        <authorList>
            <person name="Yang R."/>
        </authorList>
    </citation>
    <scope>NUCLEOTIDE SEQUENCE [LARGE SCALE GENOMIC DNA]</scope>
    <source>
        <strain evidence="2 3">Y42</strain>
    </source>
</reference>
<dbReference type="InterPro" id="IPR039793">
    <property type="entry name" value="UROS/Hem4"/>
</dbReference>
<feature type="domain" description="Tetrapyrrole biosynthesis uroporphyrinogen III synthase" evidence="1">
    <location>
        <begin position="20"/>
        <end position="257"/>
    </location>
</feature>